<organism evidence="2 3">
    <name type="scientific">Subsaximicrobium wynnwilliamsii</name>
    <dbReference type="NCBI Taxonomy" id="291179"/>
    <lineage>
        <taxon>Bacteria</taxon>
        <taxon>Pseudomonadati</taxon>
        <taxon>Bacteroidota</taxon>
        <taxon>Flavobacteriia</taxon>
        <taxon>Flavobacteriales</taxon>
        <taxon>Flavobacteriaceae</taxon>
        <taxon>Subsaximicrobium</taxon>
    </lineage>
</organism>
<dbReference type="AlphaFoldDB" id="A0A5C6ZKF9"/>
<sequence length="208" mass="24257">MKNLQSFLLLIIIQSFLVFFSKELLETNQVFVSSLSEKISYDQINEILAFKEKWGWIVYIFIPILLFIKIVIITTVINIGCFLFGKNISYSQIFNITIKSEFIFLLVIVFKTAWFYFFEQDYNLNDLQFFYPLSALNIVGYEGIDPWWIYPLQVFNLFELAYWFILAYLIGKAINSDTDKGINIVASSNGVALLIWVVGVMFFTLNVS</sequence>
<keyword evidence="1" id="KW-0472">Membrane</keyword>
<evidence type="ECO:0000256" key="1">
    <source>
        <dbReference type="SAM" id="Phobius"/>
    </source>
</evidence>
<evidence type="ECO:0000313" key="2">
    <source>
        <dbReference type="EMBL" id="TXD89104.1"/>
    </source>
</evidence>
<protein>
    <recommendedName>
        <fullName evidence="4">Yip1 domain-containing protein</fullName>
    </recommendedName>
</protein>
<dbReference type="RefSeq" id="WP_147086458.1">
    <property type="nucleotide sequence ID" value="NZ_VORM01000007.1"/>
</dbReference>
<dbReference type="Proteomes" id="UP000321578">
    <property type="component" value="Unassembled WGS sequence"/>
</dbReference>
<feature type="transmembrane region" description="Helical" evidence="1">
    <location>
        <begin position="147"/>
        <end position="170"/>
    </location>
</feature>
<comment type="caution">
    <text evidence="2">The sequence shown here is derived from an EMBL/GenBank/DDBJ whole genome shotgun (WGS) entry which is preliminary data.</text>
</comment>
<dbReference type="OrthoDB" id="825516at2"/>
<dbReference type="EMBL" id="VORO01000009">
    <property type="protein sequence ID" value="TXD89104.1"/>
    <property type="molecule type" value="Genomic_DNA"/>
</dbReference>
<evidence type="ECO:0000313" key="3">
    <source>
        <dbReference type="Proteomes" id="UP000321578"/>
    </source>
</evidence>
<reference evidence="2 3" key="1">
    <citation type="submission" date="2019-08" db="EMBL/GenBank/DDBJ databases">
        <title>Genomes of Subsaximicrobium wynnwilliamsii strains.</title>
        <authorList>
            <person name="Bowman J.P."/>
        </authorList>
    </citation>
    <scope>NUCLEOTIDE SEQUENCE [LARGE SCALE GENOMIC DNA]</scope>
    <source>
        <strain evidence="2 3">2-80-2</strain>
    </source>
</reference>
<feature type="transmembrane region" description="Helical" evidence="1">
    <location>
        <begin position="182"/>
        <end position="205"/>
    </location>
</feature>
<keyword evidence="1" id="KW-1133">Transmembrane helix</keyword>
<accession>A0A5C6ZKF9</accession>
<gene>
    <name evidence="2" type="ORF">ESY86_10055</name>
</gene>
<keyword evidence="1" id="KW-0812">Transmembrane</keyword>
<name>A0A5C6ZKF9_9FLAO</name>
<feature type="transmembrane region" description="Helical" evidence="1">
    <location>
        <begin position="96"/>
        <end position="117"/>
    </location>
</feature>
<evidence type="ECO:0008006" key="4">
    <source>
        <dbReference type="Google" id="ProtNLM"/>
    </source>
</evidence>
<feature type="transmembrane region" description="Helical" evidence="1">
    <location>
        <begin position="56"/>
        <end position="84"/>
    </location>
</feature>
<keyword evidence="3" id="KW-1185">Reference proteome</keyword>
<proteinExistence type="predicted"/>